<keyword evidence="4" id="KW-1185">Reference proteome</keyword>
<feature type="compositionally biased region" description="Polar residues" evidence="1">
    <location>
        <begin position="61"/>
        <end position="73"/>
    </location>
</feature>
<name>A0A1R1L7J3_9MICC</name>
<comment type="caution">
    <text evidence="3">The sequence shown here is derived from an EMBL/GenBank/DDBJ whole genome shotgun (WGS) entry which is preliminary data.</text>
</comment>
<sequence>MLVSALVLTGCGGGTGPSGISGAQSVRATADRPATSAGPPSGGTSAEVPGADGPPLVCQPSERSPTQLATNPYTGGRERVVADPARTAILVGDSQASGVKGVPTTATWPVLALRSLGYQVCALVAAGMGFTGEALTGAYAGALATRWIPPHGSLPLIVVEGGGNDAAAGVPPGTVTAAAGKLVRSLRAAQPGARIVVVGPLSGSSQPERRRSSRAAVDRALQAAAPTWGARFVAARNLLDTGTVPMLDAVHPTAAGHAVLAGPLATRLRAAGVLPAAG</sequence>
<evidence type="ECO:0000259" key="2">
    <source>
        <dbReference type="Pfam" id="PF13472"/>
    </source>
</evidence>
<evidence type="ECO:0000313" key="3">
    <source>
        <dbReference type="EMBL" id="OMH23389.1"/>
    </source>
</evidence>
<accession>A0A1R1L7J3</accession>
<dbReference type="Pfam" id="PF13472">
    <property type="entry name" value="Lipase_GDSL_2"/>
    <property type="match status" value="1"/>
</dbReference>
<dbReference type="STRING" id="554083.BKD30_12805"/>
<evidence type="ECO:0000256" key="1">
    <source>
        <dbReference type="SAM" id="MobiDB-lite"/>
    </source>
</evidence>
<dbReference type="Proteomes" id="UP000187085">
    <property type="component" value="Unassembled WGS sequence"/>
</dbReference>
<dbReference type="EMBL" id="MRDE01000075">
    <property type="protein sequence ID" value="OMH23389.1"/>
    <property type="molecule type" value="Genomic_DNA"/>
</dbReference>
<dbReference type="CDD" id="cd00229">
    <property type="entry name" value="SGNH_hydrolase"/>
    <property type="match status" value="1"/>
</dbReference>
<dbReference type="AlphaFoldDB" id="A0A1R1L7J3"/>
<protein>
    <recommendedName>
        <fullName evidence="2">SGNH hydrolase-type esterase domain-containing protein</fullName>
    </recommendedName>
</protein>
<reference evidence="3 4" key="1">
    <citation type="submission" date="2016-12" db="EMBL/GenBank/DDBJ databases">
        <title>Draft genome of Tersicoccus phoenicis 1P05MA.</title>
        <authorList>
            <person name="Nakajima Y."/>
            <person name="Yoshizawa S."/>
            <person name="Nakamura K."/>
            <person name="Ogura Y."/>
            <person name="Hayashi T."/>
            <person name="Kogure K."/>
        </authorList>
    </citation>
    <scope>NUCLEOTIDE SEQUENCE [LARGE SCALE GENOMIC DNA]</scope>
    <source>
        <strain evidence="3 4">1p05MA</strain>
    </source>
</reference>
<dbReference type="InterPro" id="IPR036514">
    <property type="entry name" value="SGNH_hydro_sf"/>
</dbReference>
<dbReference type="InterPro" id="IPR013830">
    <property type="entry name" value="SGNH_hydro"/>
</dbReference>
<dbReference type="Gene3D" id="3.40.50.1110">
    <property type="entry name" value="SGNH hydrolase"/>
    <property type="match status" value="1"/>
</dbReference>
<feature type="region of interest" description="Disordered" evidence="1">
    <location>
        <begin position="13"/>
        <end position="74"/>
    </location>
</feature>
<proteinExistence type="predicted"/>
<feature type="domain" description="SGNH hydrolase-type esterase" evidence="2">
    <location>
        <begin position="91"/>
        <end position="259"/>
    </location>
</feature>
<gene>
    <name evidence="3" type="ORF">BKD30_12805</name>
</gene>
<organism evidence="3 4">
    <name type="scientific">Tersicoccus phoenicis</name>
    <dbReference type="NCBI Taxonomy" id="554083"/>
    <lineage>
        <taxon>Bacteria</taxon>
        <taxon>Bacillati</taxon>
        <taxon>Actinomycetota</taxon>
        <taxon>Actinomycetes</taxon>
        <taxon>Micrococcales</taxon>
        <taxon>Micrococcaceae</taxon>
        <taxon>Tersicoccus</taxon>
    </lineage>
</organism>
<evidence type="ECO:0000313" key="4">
    <source>
        <dbReference type="Proteomes" id="UP000187085"/>
    </source>
</evidence>
<dbReference type="SUPFAM" id="SSF52266">
    <property type="entry name" value="SGNH hydrolase"/>
    <property type="match status" value="1"/>
</dbReference>